<dbReference type="RefSeq" id="WP_005579294.1">
    <property type="nucleotide sequence ID" value="NZ_FORO01000004.1"/>
</dbReference>
<dbReference type="GO" id="GO:0006310">
    <property type="term" value="P:DNA recombination"/>
    <property type="evidence" value="ECO:0007669"/>
    <property type="project" value="UniProtKB-KW"/>
</dbReference>
<feature type="domain" description="Cas12f1-like TNB" evidence="6">
    <location>
        <begin position="317"/>
        <end position="380"/>
    </location>
</feature>
<dbReference type="NCBIfam" id="NF040570">
    <property type="entry name" value="guided_TnpB"/>
    <property type="match status" value="1"/>
</dbReference>
<dbReference type="OMA" id="KTHQFWA"/>
<evidence type="ECO:0000256" key="1">
    <source>
        <dbReference type="ARBA" id="ARBA00008761"/>
    </source>
</evidence>
<keyword evidence="2" id="KW-0815">Transposition</keyword>
<gene>
    <name evidence="7" type="ORF">SAMN05443661_104102</name>
</gene>
<accession>A0A1I3KKI2</accession>
<evidence type="ECO:0000256" key="3">
    <source>
        <dbReference type="ARBA" id="ARBA00023125"/>
    </source>
</evidence>
<keyword evidence="3" id="KW-0238">DNA-binding</keyword>
<dbReference type="Proteomes" id="UP000182829">
    <property type="component" value="Unassembled WGS sequence"/>
</dbReference>
<name>A0A1I3KKI2_9EURY</name>
<evidence type="ECO:0000259" key="5">
    <source>
        <dbReference type="Pfam" id="PF01385"/>
    </source>
</evidence>
<dbReference type="Pfam" id="PF01385">
    <property type="entry name" value="OrfB_IS605"/>
    <property type="match status" value="1"/>
</dbReference>
<comment type="similarity">
    <text evidence="1">In the C-terminal section; belongs to the transposase 35 family.</text>
</comment>
<evidence type="ECO:0000256" key="4">
    <source>
        <dbReference type="ARBA" id="ARBA00023172"/>
    </source>
</evidence>
<dbReference type="GO" id="GO:0032196">
    <property type="term" value="P:transposition"/>
    <property type="evidence" value="ECO:0007669"/>
    <property type="project" value="UniProtKB-KW"/>
</dbReference>
<feature type="domain" description="Probable transposase IS891/IS1136/IS1341" evidence="5">
    <location>
        <begin position="183"/>
        <end position="296"/>
    </location>
</feature>
<evidence type="ECO:0000259" key="6">
    <source>
        <dbReference type="Pfam" id="PF07282"/>
    </source>
</evidence>
<evidence type="ECO:0000313" key="7">
    <source>
        <dbReference type="EMBL" id="SFI72999.1"/>
    </source>
</evidence>
<protein>
    <submittedName>
        <fullName evidence="7">Transposase</fullName>
    </submittedName>
</protein>
<evidence type="ECO:0000256" key="2">
    <source>
        <dbReference type="ARBA" id="ARBA00022578"/>
    </source>
</evidence>
<keyword evidence="4" id="KW-0233">DNA recombination</keyword>
<evidence type="ECO:0000313" key="8">
    <source>
        <dbReference type="Proteomes" id="UP000182829"/>
    </source>
</evidence>
<reference evidence="7 8" key="1">
    <citation type="submission" date="2016-10" db="EMBL/GenBank/DDBJ databases">
        <authorList>
            <person name="de Groot N.N."/>
        </authorList>
    </citation>
    <scope>NUCLEOTIDE SEQUENCE [LARGE SCALE GENOMIC DNA]</scope>
    <source>
        <strain evidence="7 8">SP2</strain>
    </source>
</reference>
<dbReference type="InterPro" id="IPR010095">
    <property type="entry name" value="Cas12f1-like_TNB"/>
</dbReference>
<sequence>MQRTNTFEVRPLSVNDEELLLDVLDASAALWNEVNYERRQNFFNGESVWEVSDYRERYKDVLGSATAQQIIRKNKSAWKSFLSLNEKWKDGDLDEKPSPPGYWGNEDDGRELSTLIRNDMYSVEFGDRSRLEIPIGSKLKDEYDYGYYERLRLEVAGEPKWTGEQGRLELTYDETTDTFRAIQPVEVPDSARDSPLASEEAALDIGANNLVACTTTAGDQYVYEGRSLCERFRETTEEIAHCQSLLDDQRRTSKRIDRLYDKRTKRRNHAQDALVRDLVEQLYEDGVYQLYVGDLGDVLETHWVAEVNEKTHNFWAFGRFVQRLESVCEEYGIEVCEESEEWTTQQCPKCNERDNTHRNEDYSRCNECGFEGHADLAASRVFLEKETSESVGLMAQPVCFEWDDHEWSEVSYSPVRVSPKEAHTNQSTYVVGKLASVDSA</sequence>
<dbReference type="Pfam" id="PF07282">
    <property type="entry name" value="Cas12f1-like_TNB"/>
    <property type="match status" value="1"/>
</dbReference>
<dbReference type="GeneID" id="14208091"/>
<organism evidence="7 8">
    <name type="scientific">Natronobacterium gregoryi</name>
    <dbReference type="NCBI Taxonomy" id="44930"/>
    <lineage>
        <taxon>Archaea</taxon>
        <taxon>Methanobacteriati</taxon>
        <taxon>Methanobacteriota</taxon>
        <taxon>Stenosarchaea group</taxon>
        <taxon>Halobacteria</taxon>
        <taxon>Halobacteriales</taxon>
        <taxon>Natrialbaceae</taxon>
        <taxon>Natronobacterium</taxon>
    </lineage>
</organism>
<dbReference type="InterPro" id="IPR001959">
    <property type="entry name" value="Transposase"/>
</dbReference>
<dbReference type="AlphaFoldDB" id="A0A1I3KKI2"/>
<dbReference type="OrthoDB" id="295419at2157"/>
<dbReference type="EMBL" id="FORO01000004">
    <property type="protein sequence ID" value="SFI72999.1"/>
    <property type="molecule type" value="Genomic_DNA"/>
</dbReference>
<proteinExistence type="inferred from homology"/>
<dbReference type="GO" id="GO:0003677">
    <property type="term" value="F:DNA binding"/>
    <property type="evidence" value="ECO:0007669"/>
    <property type="project" value="UniProtKB-KW"/>
</dbReference>